<feature type="domain" description="HTH gntR-type" evidence="5">
    <location>
        <begin position="32"/>
        <end position="99"/>
    </location>
</feature>
<evidence type="ECO:0000256" key="4">
    <source>
        <dbReference type="SAM" id="MobiDB-lite"/>
    </source>
</evidence>
<accession>A0A9X2PGZ2</accession>
<dbReference type="PROSITE" id="PS50949">
    <property type="entry name" value="HTH_GNTR"/>
    <property type="match status" value="1"/>
</dbReference>
<dbReference type="SMART" id="SM00895">
    <property type="entry name" value="FCD"/>
    <property type="match status" value="1"/>
</dbReference>
<dbReference type="GO" id="GO:0003677">
    <property type="term" value="F:DNA binding"/>
    <property type="evidence" value="ECO:0007669"/>
    <property type="project" value="UniProtKB-KW"/>
</dbReference>
<comment type="caution">
    <text evidence="6">The sequence shown here is derived from an EMBL/GenBank/DDBJ whole genome shotgun (WGS) entry which is preliminary data.</text>
</comment>
<keyword evidence="2" id="KW-0238">DNA-binding</keyword>
<dbReference type="SMART" id="SM00345">
    <property type="entry name" value="HTH_GNTR"/>
    <property type="match status" value="1"/>
</dbReference>
<dbReference type="PRINTS" id="PR00035">
    <property type="entry name" value="HTHGNTR"/>
</dbReference>
<gene>
    <name evidence="6" type="ORF">NVS89_19230</name>
</gene>
<keyword evidence="7" id="KW-1185">Reference proteome</keyword>
<dbReference type="PANTHER" id="PTHR43537:SF50">
    <property type="entry name" value="TRANSCRIPTIONAL REGULATORY PROTEIN"/>
    <property type="match status" value="1"/>
</dbReference>
<evidence type="ECO:0000313" key="6">
    <source>
        <dbReference type="EMBL" id="MCS0497224.1"/>
    </source>
</evidence>
<organism evidence="6 7">
    <name type="scientific">Ancylobacter mangrovi</name>
    <dbReference type="NCBI Taxonomy" id="2972472"/>
    <lineage>
        <taxon>Bacteria</taxon>
        <taxon>Pseudomonadati</taxon>
        <taxon>Pseudomonadota</taxon>
        <taxon>Alphaproteobacteria</taxon>
        <taxon>Hyphomicrobiales</taxon>
        <taxon>Xanthobacteraceae</taxon>
        <taxon>Ancylobacter</taxon>
    </lineage>
</organism>
<evidence type="ECO:0000259" key="5">
    <source>
        <dbReference type="PROSITE" id="PS50949"/>
    </source>
</evidence>
<dbReference type="SUPFAM" id="SSF48008">
    <property type="entry name" value="GntR ligand-binding domain-like"/>
    <property type="match status" value="1"/>
</dbReference>
<proteinExistence type="predicted"/>
<dbReference type="InterPro" id="IPR011711">
    <property type="entry name" value="GntR_C"/>
</dbReference>
<evidence type="ECO:0000256" key="3">
    <source>
        <dbReference type="ARBA" id="ARBA00023163"/>
    </source>
</evidence>
<dbReference type="Gene3D" id="1.10.10.10">
    <property type="entry name" value="Winged helix-like DNA-binding domain superfamily/Winged helix DNA-binding domain"/>
    <property type="match status" value="1"/>
</dbReference>
<keyword evidence="1" id="KW-0805">Transcription regulation</keyword>
<dbReference type="Gene3D" id="1.20.120.530">
    <property type="entry name" value="GntR ligand-binding domain-like"/>
    <property type="match status" value="1"/>
</dbReference>
<dbReference type="Pfam" id="PF00392">
    <property type="entry name" value="GntR"/>
    <property type="match status" value="1"/>
</dbReference>
<dbReference type="InterPro" id="IPR036390">
    <property type="entry name" value="WH_DNA-bd_sf"/>
</dbReference>
<dbReference type="InterPro" id="IPR036388">
    <property type="entry name" value="WH-like_DNA-bd_sf"/>
</dbReference>
<evidence type="ECO:0000313" key="7">
    <source>
        <dbReference type="Proteomes" id="UP001151088"/>
    </source>
</evidence>
<dbReference type="CDD" id="cd07377">
    <property type="entry name" value="WHTH_GntR"/>
    <property type="match status" value="1"/>
</dbReference>
<keyword evidence="3" id="KW-0804">Transcription</keyword>
<dbReference type="InterPro" id="IPR008920">
    <property type="entry name" value="TF_FadR/GntR_C"/>
</dbReference>
<dbReference type="PANTHER" id="PTHR43537">
    <property type="entry name" value="TRANSCRIPTIONAL REGULATOR, GNTR FAMILY"/>
    <property type="match status" value="1"/>
</dbReference>
<protein>
    <submittedName>
        <fullName evidence="6">GntR family transcriptional regulator</fullName>
    </submittedName>
</protein>
<dbReference type="GO" id="GO:0003700">
    <property type="term" value="F:DNA-binding transcription factor activity"/>
    <property type="evidence" value="ECO:0007669"/>
    <property type="project" value="InterPro"/>
</dbReference>
<dbReference type="AlphaFoldDB" id="A0A9X2PGZ2"/>
<dbReference type="SUPFAM" id="SSF46785">
    <property type="entry name" value="Winged helix' DNA-binding domain"/>
    <property type="match status" value="1"/>
</dbReference>
<dbReference type="Pfam" id="PF07729">
    <property type="entry name" value="FCD"/>
    <property type="match status" value="1"/>
</dbReference>
<dbReference type="EMBL" id="JANTHZ010000010">
    <property type="protein sequence ID" value="MCS0497224.1"/>
    <property type="molecule type" value="Genomic_DNA"/>
</dbReference>
<evidence type="ECO:0000256" key="2">
    <source>
        <dbReference type="ARBA" id="ARBA00023125"/>
    </source>
</evidence>
<sequence length="258" mass="28511">MSDDDIQQHLEAGQSPVAGLSPPTAGRRKRSQSLHKALVERIRILITEGDLAAGARISEVDLCERFGVSRTPLREALKVLSSEGLVEIQPNRGARVAAPTLEDLRGLFGVMGVLEGYSGELAATRMTDGDIARIEDLQAQMIEAFRAGDRHTYFYINQAIHDAILAAAGNEALTLAHRGVSGRILASRFNSHVSLDRWAAAVREHDTMLCLLQMRRPIELGQIMRAHIMNKFESIERDLKQAEETSRAPRHPGELIHE</sequence>
<name>A0A9X2PGZ2_9HYPH</name>
<evidence type="ECO:0000256" key="1">
    <source>
        <dbReference type="ARBA" id="ARBA00023015"/>
    </source>
</evidence>
<dbReference type="Proteomes" id="UP001151088">
    <property type="component" value="Unassembled WGS sequence"/>
</dbReference>
<dbReference type="InterPro" id="IPR000524">
    <property type="entry name" value="Tscrpt_reg_HTH_GntR"/>
</dbReference>
<reference evidence="6" key="1">
    <citation type="submission" date="2022-08" db="EMBL/GenBank/DDBJ databases">
        <authorList>
            <person name="Li F."/>
        </authorList>
    </citation>
    <scope>NUCLEOTIDE SEQUENCE</scope>
    <source>
        <strain evidence="6">MQZ15Z-1</strain>
    </source>
</reference>
<dbReference type="RefSeq" id="WP_258734375.1">
    <property type="nucleotide sequence ID" value="NZ_JANTHZ010000010.1"/>
</dbReference>
<feature type="region of interest" description="Disordered" evidence="4">
    <location>
        <begin position="1"/>
        <end position="32"/>
    </location>
</feature>